<dbReference type="EMBL" id="LR134384">
    <property type="protein sequence ID" value="VEH15505.1"/>
    <property type="molecule type" value="Genomic_DNA"/>
</dbReference>
<dbReference type="KEGG" id="poc:NCTC13071_01509"/>
<feature type="domain" description="Surface glycan-binding protein B xyloglucan binding" evidence="3">
    <location>
        <begin position="213"/>
        <end position="426"/>
    </location>
</feature>
<feature type="signal peptide" evidence="1">
    <location>
        <begin position="1"/>
        <end position="18"/>
    </location>
</feature>
<dbReference type="InterPro" id="IPR013783">
    <property type="entry name" value="Ig-like_fold"/>
</dbReference>
<dbReference type="PROSITE" id="PS51257">
    <property type="entry name" value="PROKAR_LIPOPROTEIN"/>
    <property type="match status" value="1"/>
</dbReference>
<organism evidence="4 5">
    <name type="scientific">Segatella oris</name>
    <dbReference type="NCBI Taxonomy" id="28135"/>
    <lineage>
        <taxon>Bacteria</taxon>
        <taxon>Pseudomonadati</taxon>
        <taxon>Bacteroidota</taxon>
        <taxon>Bacteroidia</taxon>
        <taxon>Bacteroidales</taxon>
        <taxon>Prevotellaceae</taxon>
        <taxon>Segatella</taxon>
    </lineage>
</organism>
<evidence type="ECO:0000313" key="4">
    <source>
        <dbReference type="EMBL" id="VEH15505.1"/>
    </source>
</evidence>
<evidence type="ECO:0000259" key="3">
    <source>
        <dbReference type="Pfam" id="PF18329"/>
    </source>
</evidence>
<dbReference type="InterPro" id="IPR014756">
    <property type="entry name" value="Ig_E-set"/>
</dbReference>
<dbReference type="RefSeq" id="WP_018920168.1">
    <property type="nucleotide sequence ID" value="NZ_LR134384.1"/>
</dbReference>
<sequence length="428" mass="46817">MKCSKNICLTLISLLGAATIGLTSCKDQPDEYKSTTGSPEIQYVRLPESADSVITKSYLQTTICLVGKNLRSIRKMLFNDQQAVLNTSFITDNTLVVDIPKNIPSAVTDKIYMINGDGDTTTYDFHVIVPPPTVSAMSCEYAAAGEDVTITGDYFIQDPYKPLQVKFNDGELAVTKIKSINKNSITFTVPSGAQPGRVYVETVYGKSKSQFVYKDTRNILFDFDGSHGGLASGHGWRPGRIRTGGIDGSYLYLGGATMLGKVGATWDEDDFGMNYWPEPSAGYPELSSISSFANMLDTCEINDMALKFECRVPETSPWSASALQLIFTGNQDVTSLTANNQYYNSTDIARGLWLPWQSTGSFNTGNEWITVTIPLSAFNKTHEGQSAGKTITKNSMTGFTLFLWNGGVEGTDCTPELDIDNVRVVPMK</sequence>
<dbReference type="AlphaFoldDB" id="A0A3S4T5X6"/>
<dbReference type="Pfam" id="PF18329">
    <property type="entry name" value="SGBP_B_XBD"/>
    <property type="match status" value="1"/>
</dbReference>
<proteinExistence type="predicted"/>
<evidence type="ECO:0000256" key="1">
    <source>
        <dbReference type="SAM" id="SignalP"/>
    </source>
</evidence>
<feature type="domain" description="IPT/TIG" evidence="2">
    <location>
        <begin position="132"/>
        <end position="206"/>
    </location>
</feature>
<dbReference type="Pfam" id="PF01833">
    <property type="entry name" value="TIG"/>
    <property type="match status" value="1"/>
</dbReference>
<accession>A0A3S4T5X6</accession>
<dbReference type="CDD" id="cd00102">
    <property type="entry name" value="IPT"/>
    <property type="match status" value="1"/>
</dbReference>
<dbReference type="InterPro" id="IPR040475">
    <property type="entry name" value="SGBP_B_XBD"/>
</dbReference>
<evidence type="ECO:0000313" key="5">
    <source>
        <dbReference type="Proteomes" id="UP000274578"/>
    </source>
</evidence>
<reference evidence="4 5" key="1">
    <citation type="submission" date="2018-12" db="EMBL/GenBank/DDBJ databases">
        <authorList>
            <consortium name="Pathogen Informatics"/>
        </authorList>
    </citation>
    <scope>NUCLEOTIDE SEQUENCE [LARGE SCALE GENOMIC DNA]</scope>
    <source>
        <strain evidence="4 5">NCTC13071</strain>
    </source>
</reference>
<dbReference type="SUPFAM" id="SSF81296">
    <property type="entry name" value="E set domains"/>
    <property type="match status" value="1"/>
</dbReference>
<protein>
    <submittedName>
        <fullName evidence="4">IPT/TIG domain</fullName>
    </submittedName>
</protein>
<dbReference type="InterPro" id="IPR002909">
    <property type="entry name" value="IPT_dom"/>
</dbReference>
<dbReference type="Gene3D" id="2.60.40.10">
    <property type="entry name" value="Immunoglobulins"/>
    <property type="match status" value="2"/>
</dbReference>
<feature type="chain" id="PRO_5018751332" evidence="1">
    <location>
        <begin position="19"/>
        <end position="428"/>
    </location>
</feature>
<evidence type="ECO:0000259" key="2">
    <source>
        <dbReference type="Pfam" id="PF01833"/>
    </source>
</evidence>
<name>A0A3S4T5X6_9BACT</name>
<dbReference type="GO" id="GO:0030247">
    <property type="term" value="F:polysaccharide binding"/>
    <property type="evidence" value="ECO:0007669"/>
    <property type="project" value="InterPro"/>
</dbReference>
<gene>
    <name evidence="4" type="ORF">NCTC13071_01509</name>
</gene>
<keyword evidence="1" id="KW-0732">Signal</keyword>
<dbReference type="Proteomes" id="UP000274578">
    <property type="component" value="Chromosome 1"/>
</dbReference>
<dbReference type="GeneID" id="85012330"/>